<dbReference type="Pfam" id="PF00400">
    <property type="entry name" value="WD40"/>
    <property type="match status" value="3"/>
</dbReference>
<dbReference type="GO" id="GO:0005730">
    <property type="term" value="C:nucleolus"/>
    <property type="evidence" value="ECO:0000318"/>
    <property type="project" value="GO_Central"/>
</dbReference>
<dbReference type="KEGG" id="smo:SELMODRAFT_416061"/>
<reference evidence="8 9" key="1">
    <citation type="journal article" date="2011" name="Science">
        <title>The Selaginella genome identifies genetic changes associated with the evolution of vascular plants.</title>
        <authorList>
            <person name="Banks J.A."/>
            <person name="Nishiyama T."/>
            <person name="Hasebe M."/>
            <person name="Bowman J.L."/>
            <person name="Gribskov M."/>
            <person name="dePamphilis C."/>
            <person name="Albert V.A."/>
            <person name="Aono N."/>
            <person name="Aoyama T."/>
            <person name="Ambrose B.A."/>
            <person name="Ashton N.W."/>
            <person name="Axtell M.J."/>
            <person name="Barker E."/>
            <person name="Barker M.S."/>
            <person name="Bennetzen J.L."/>
            <person name="Bonawitz N.D."/>
            <person name="Chapple C."/>
            <person name="Cheng C."/>
            <person name="Correa L.G."/>
            <person name="Dacre M."/>
            <person name="DeBarry J."/>
            <person name="Dreyer I."/>
            <person name="Elias M."/>
            <person name="Engstrom E.M."/>
            <person name="Estelle M."/>
            <person name="Feng L."/>
            <person name="Finet C."/>
            <person name="Floyd S.K."/>
            <person name="Frommer W.B."/>
            <person name="Fujita T."/>
            <person name="Gramzow L."/>
            <person name="Gutensohn M."/>
            <person name="Harholt J."/>
            <person name="Hattori M."/>
            <person name="Heyl A."/>
            <person name="Hirai T."/>
            <person name="Hiwatashi Y."/>
            <person name="Ishikawa M."/>
            <person name="Iwata M."/>
            <person name="Karol K.G."/>
            <person name="Koehler B."/>
            <person name="Kolukisaoglu U."/>
            <person name="Kubo M."/>
            <person name="Kurata T."/>
            <person name="Lalonde S."/>
            <person name="Li K."/>
            <person name="Li Y."/>
            <person name="Litt A."/>
            <person name="Lyons E."/>
            <person name="Manning G."/>
            <person name="Maruyama T."/>
            <person name="Michael T.P."/>
            <person name="Mikami K."/>
            <person name="Miyazaki S."/>
            <person name="Morinaga S."/>
            <person name="Murata T."/>
            <person name="Mueller-Roeber B."/>
            <person name="Nelson D.R."/>
            <person name="Obara M."/>
            <person name="Oguri Y."/>
            <person name="Olmstead R.G."/>
            <person name="Onodera N."/>
            <person name="Petersen B.L."/>
            <person name="Pils B."/>
            <person name="Prigge M."/>
            <person name="Rensing S.A."/>
            <person name="Riano-Pachon D.M."/>
            <person name="Roberts A.W."/>
            <person name="Sato Y."/>
            <person name="Scheller H.V."/>
            <person name="Schulz B."/>
            <person name="Schulz C."/>
            <person name="Shakirov E.V."/>
            <person name="Shibagaki N."/>
            <person name="Shinohara N."/>
            <person name="Shippen D.E."/>
            <person name="Soerensen I."/>
            <person name="Sotooka R."/>
            <person name="Sugimoto N."/>
            <person name="Sugita M."/>
            <person name="Sumikawa N."/>
            <person name="Tanurdzic M."/>
            <person name="Theissen G."/>
            <person name="Ulvskov P."/>
            <person name="Wakazuki S."/>
            <person name="Weng J.K."/>
            <person name="Willats W.W."/>
            <person name="Wipf D."/>
            <person name="Wolf P.G."/>
            <person name="Yang L."/>
            <person name="Zimmer A.D."/>
            <person name="Zhu Q."/>
            <person name="Mitros T."/>
            <person name="Hellsten U."/>
            <person name="Loque D."/>
            <person name="Otillar R."/>
            <person name="Salamov A."/>
            <person name="Schmutz J."/>
            <person name="Shapiro H."/>
            <person name="Lindquist E."/>
            <person name="Lucas S."/>
            <person name="Rokhsar D."/>
            <person name="Grigoriev I.V."/>
        </authorList>
    </citation>
    <scope>NUCLEOTIDE SEQUENCE [LARGE SCALE GENOMIC DNA]</scope>
</reference>
<dbReference type="CDD" id="cd00200">
    <property type="entry name" value="WD40"/>
    <property type="match status" value="1"/>
</dbReference>
<dbReference type="InterPro" id="IPR020472">
    <property type="entry name" value="WD40_PAC1"/>
</dbReference>
<dbReference type="SUPFAM" id="SSF50978">
    <property type="entry name" value="WD40 repeat-like"/>
    <property type="match status" value="1"/>
</dbReference>
<feature type="domain" description="U3 small nucleolar RNA-associated protein 15 C-terminal" evidence="7">
    <location>
        <begin position="363"/>
        <end position="504"/>
    </location>
</feature>
<gene>
    <name evidence="8" type="ORF">SELMODRAFT_416061</name>
</gene>
<keyword evidence="4" id="KW-0677">Repeat</keyword>
<dbReference type="InterPro" id="IPR036322">
    <property type="entry name" value="WD40_repeat_dom_sf"/>
</dbReference>
<dbReference type="PROSITE" id="PS50082">
    <property type="entry name" value="WD_REPEATS_2"/>
    <property type="match status" value="2"/>
</dbReference>
<dbReference type="OrthoDB" id="431715at2759"/>
<dbReference type="PANTHER" id="PTHR19924:SF26">
    <property type="entry name" value="U3 SMALL NUCLEOLAR RNA-ASSOCIATED PROTEIN 15 HOMOLOG"/>
    <property type="match status" value="1"/>
</dbReference>
<dbReference type="Gene3D" id="2.130.10.10">
    <property type="entry name" value="YVTN repeat-like/Quinoprotein amine dehydrogenase"/>
    <property type="match status" value="2"/>
</dbReference>
<evidence type="ECO:0000256" key="1">
    <source>
        <dbReference type="ARBA" id="ARBA00004604"/>
    </source>
</evidence>
<dbReference type="PROSITE" id="PS50294">
    <property type="entry name" value="WD_REPEATS_REGION"/>
    <property type="match status" value="2"/>
</dbReference>
<dbReference type="FunCoup" id="D8RXY5">
    <property type="interactions" value="3609"/>
</dbReference>
<evidence type="ECO:0000256" key="6">
    <source>
        <dbReference type="PROSITE-ProRule" id="PRU00221"/>
    </source>
</evidence>
<dbReference type="EMBL" id="GL377594">
    <property type="protein sequence ID" value="EFJ22816.1"/>
    <property type="molecule type" value="Genomic_DNA"/>
</dbReference>
<dbReference type="STRING" id="88036.D8RXY5"/>
<dbReference type="GO" id="GO:0045943">
    <property type="term" value="P:positive regulation of transcription by RNA polymerase I"/>
    <property type="evidence" value="ECO:0000318"/>
    <property type="project" value="GO_Central"/>
</dbReference>
<dbReference type="HOGENOM" id="CLU_021102_4_0_1"/>
<dbReference type="InterPro" id="IPR018983">
    <property type="entry name" value="U3_snoRNA-assocProt_15_C"/>
</dbReference>
<dbReference type="Pfam" id="PF09384">
    <property type="entry name" value="UTP15_C"/>
    <property type="match status" value="1"/>
</dbReference>
<dbReference type="Proteomes" id="UP000001514">
    <property type="component" value="Unassembled WGS sequence"/>
</dbReference>
<feature type="repeat" description="WD" evidence="6">
    <location>
        <begin position="164"/>
        <end position="206"/>
    </location>
</feature>
<proteinExistence type="predicted"/>
<dbReference type="InterPro" id="IPR015943">
    <property type="entry name" value="WD40/YVTN_repeat-like_dom_sf"/>
</dbReference>
<keyword evidence="5" id="KW-0539">Nucleus</keyword>
<dbReference type="OMA" id="ATYQVVH"/>
<dbReference type="FunFam" id="2.130.10.10:FF:001192">
    <property type="entry name" value="Protein SLOW WALKER 1"/>
    <property type="match status" value="1"/>
</dbReference>
<evidence type="ECO:0000256" key="2">
    <source>
        <dbReference type="ARBA" id="ARBA00022552"/>
    </source>
</evidence>
<keyword evidence="2" id="KW-0698">rRNA processing</keyword>
<evidence type="ECO:0000256" key="4">
    <source>
        <dbReference type="ARBA" id="ARBA00022737"/>
    </source>
</evidence>
<protein>
    <recommendedName>
        <fullName evidence="7">U3 small nucleolar RNA-associated protein 15 C-terminal domain-containing protein</fullName>
    </recommendedName>
</protein>
<dbReference type="GO" id="GO:0006364">
    <property type="term" value="P:rRNA processing"/>
    <property type="evidence" value="ECO:0000318"/>
    <property type="project" value="GO_Central"/>
</dbReference>
<feature type="repeat" description="WD" evidence="6">
    <location>
        <begin position="121"/>
        <end position="163"/>
    </location>
</feature>
<dbReference type="Gramene" id="EFJ22816">
    <property type="protein sequence ID" value="EFJ22816"/>
    <property type="gene ID" value="SELMODRAFT_416061"/>
</dbReference>
<accession>D8RXY5</accession>
<name>D8RXY5_SELML</name>
<dbReference type="AlphaFoldDB" id="D8RXY5"/>
<dbReference type="InterPro" id="IPR001680">
    <property type="entry name" value="WD40_rpt"/>
</dbReference>
<keyword evidence="9" id="KW-1185">Reference proteome</keyword>
<dbReference type="eggNOG" id="KOG0310">
    <property type="taxonomic scope" value="Eukaryota"/>
</dbReference>
<dbReference type="PANTHER" id="PTHR19924">
    <property type="entry name" value="UTP15 U3 SMALL NUCLEOLAR RNA-ASSOCIATED PROTEIN 15 FAMILY MEMBER"/>
    <property type="match status" value="1"/>
</dbReference>
<organism evidence="9">
    <name type="scientific">Selaginella moellendorffii</name>
    <name type="common">Spikemoss</name>
    <dbReference type="NCBI Taxonomy" id="88036"/>
    <lineage>
        <taxon>Eukaryota</taxon>
        <taxon>Viridiplantae</taxon>
        <taxon>Streptophyta</taxon>
        <taxon>Embryophyta</taxon>
        <taxon>Tracheophyta</taxon>
        <taxon>Lycopodiopsida</taxon>
        <taxon>Selaginellales</taxon>
        <taxon>Selaginellaceae</taxon>
        <taxon>Selaginella</taxon>
    </lineage>
</organism>
<evidence type="ECO:0000256" key="5">
    <source>
        <dbReference type="ARBA" id="ARBA00023242"/>
    </source>
</evidence>
<evidence type="ECO:0000259" key="7">
    <source>
        <dbReference type="Pfam" id="PF09384"/>
    </source>
</evidence>
<comment type="subcellular location">
    <subcellularLocation>
        <location evidence="1">Nucleus</location>
        <location evidence="1">Nucleolus</location>
    </subcellularLocation>
</comment>
<dbReference type="PRINTS" id="PR00320">
    <property type="entry name" value="GPROTEINBRPT"/>
</dbReference>
<sequence>MEAASSYVPVGKKQLPKSRNPLTADSKFWRRFKSRIVDEQKFAVTCVDFCPVFPHDFVVTASTRVVVYDGASCQVKKTISRFTDLAYSGSFRPDGQLIMAGGETGLIQIFDANSRITLRQLKGHSRAVRWVRYSESDKLHVLSGSDDNSVRWWDVASEEAVVKFQEHTDYVRCGSYNPASPGIWVTGSYDHTVRMWDTRTAKSVSLLQHDKPLEDVLFFPSGSLLATAGGNMVKIWDVVAGKVLTVLGNHQKTVKKLKLTTPSESESRLLTASLDGLLKVFDIEDFKVVHAAKYPGPILAMDVSPSCTSLAVGTASGLLSVRQRKSVISEERATQALEVSGQEQKQVLRPSNFRYFLRGAAEKASDDDYVLGSTKRALRQEHDWLLLKFRYKDALLAALNTKDPTVVVAVIEELVARKGLVQAFSNLEVGELEILLAFLTKHVASPKYSRLLVPAAHSVFDTCATSFAASQSLKQQVTKLKYAVEEEVRLQESLQSFQGMLQTLVQAAVH</sequence>
<evidence type="ECO:0000256" key="3">
    <source>
        <dbReference type="ARBA" id="ARBA00022574"/>
    </source>
</evidence>
<evidence type="ECO:0000313" key="9">
    <source>
        <dbReference type="Proteomes" id="UP000001514"/>
    </source>
</evidence>
<dbReference type="InParanoid" id="D8RXY5"/>
<dbReference type="SMART" id="SM00320">
    <property type="entry name" value="WD40"/>
    <property type="match status" value="7"/>
</dbReference>
<evidence type="ECO:0000313" key="8">
    <source>
        <dbReference type="EMBL" id="EFJ22816.1"/>
    </source>
</evidence>
<keyword evidence="3 6" id="KW-0853">WD repeat</keyword>